<gene>
    <name evidence="1" type="ORF">SCARUB_02675</name>
</gene>
<keyword evidence="1" id="KW-0418">Kinase</keyword>
<organism evidence="1 2">
    <name type="scientific">Candidatus Scalindua rubra</name>
    <dbReference type="NCBI Taxonomy" id="1872076"/>
    <lineage>
        <taxon>Bacteria</taxon>
        <taxon>Pseudomonadati</taxon>
        <taxon>Planctomycetota</taxon>
        <taxon>Candidatus Brocadiia</taxon>
        <taxon>Candidatus Brocadiales</taxon>
        <taxon>Candidatus Scalinduaceae</taxon>
        <taxon>Candidatus Scalindua</taxon>
    </lineage>
</organism>
<accession>A0A1E3X992</accession>
<evidence type="ECO:0000313" key="2">
    <source>
        <dbReference type="Proteomes" id="UP000094056"/>
    </source>
</evidence>
<dbReference type="EMBL" id="MAYW01000073">
    <property type="protein sequence ID" value="ODS32196.1"/>
    <property type="molecule type" value="Genomic_DNA"/>
</dbReference>
<keyword evidence="1" id="KW-0808">Transferase</keyword>
<name>A0A1E3X992_9BACT</name>
<dbReference type="GO" id="GO:0016301">
    <property type="term" value="F:kinase activity"/>
    <property type="evidence" value="ECO:0007669"/>
    <property type="project" value="UniProtKB-KW"/>
</dbReference>
<evidence type="ECO:0000313" key="1">
    <source>
        <dbReference type="EMBL" id="ODS32196.1"/>
    </source>
</evidence>
<comment type="caution">
    <text evidence="1">The sequence shown here is derived from an EMBL/GenBank/DDBJ whole genome shotgun (WGS) entry which is preliminary data.</text>
</comment>
<proteinExistence type="predicted"/>
<dbReference type="Proteomes" id="UP000094056">
    <property type="component" value="Unassembled WGS sequence"/>
</dbReference>
<sequence>MTIKVKSLLWFLLPSILIATATATFCYLYTYMTVKKKYL</sequence>
<reference evidence="1 2" key="1">
    <citation type="submission" date="2016-07" db="EMBL/GenBank/DDBJ databases">
        <title>Draft genome of Scalindua rubra, obtained from a brine-seawater interface in the Red Sea, sheds light on salt adaptation in anammox bacteria.</title>
        <authorList>
            <person name="Speth D.R."/>
            <person name="Lagkouvardos I."/>
            <person name="Wang Y."/>
            <person name="Qian P.-Y."/>
            <person name="Dutilh B.E."/>
            <person name="Jetten M.S."/>
        </authorList>
    </citation>
    <scope>NUCLEOTIDE SEQUENCE [LARGE SCALE GENOMIC DNA]</scope>
    <source>
        <strain evidence="1">BSI-1</strain>
    </source>
</reference>
<protein>
    <submittedName>
        <fullName evidence="1">Two-component sensor kinase</fullName>
    </submittedName>
</protein>
<dbReference type="AlphaFoldDB" id="A0A1E3X992"/>